<dbReference type="AlphaFoldDB" id="A0AAE1QMZ5"/>
<name>A0AAE1QMZ5_9SOLA</name>
<feature type="compositionally biased region" description="Basic and acidic residues" evidence="1">
    <location>
        <begin position="129"/>
        <end position="145"/>
    </location>
</feature>
<sequence length="173" mass="19550">MVTDSQIAEYILSMGLSVALSVYIAFRAGRRLRGLTPENMEERLSDFTFDSLKGLISDKLEELLGSQGLQLPAQVSIQDVAAHLHQDVEDLGVLRALYDSLLELGIQSPYYIEAHDHVIRHIDPQKRYDSRKFDRREQEQRERNMKGSGVGSGSTLFDQLATKEKATGRRSEI</sequence>
<evidence type="ECO:0000313" key="4">
    <source>
        <dbReference type="EMBL" id="KAK4372698.1"/>
    </source>
</evidence>
<keyword evidence="2" id="KW-0812">Transmembrane</keyword>
<feature type="region of interest" description="Disordered" evidence="1">
    <location>
        <begin position="129"/>
        <end position="173"/>
    </location>
</feature>
<reference evidence="3" key="1">
    <citation type="submission" date="2023-12" db="EMBL/GenBank/DDBJ databases">
        <title>Genome assembly of Anisodus tanguticus.</title>
        <authorList>
            <person name="Wang Y.-J."/>
        </authorList>
    </citation>
    <scope>NUCLEOTIDE SEQUENCE</scope>
    <source>
        <strain evidence="3">KB-2021</strain>
        <tissue evidence="3">Leaf</tissue>
    </source>
</reference>
<gene>
    <name evidence="4" type="ORF">RND71_008082</name>
    <name evidence="3" type="ORF">RND71_044211</name>
</gene>
<feature type="compositionally biased region" description="Basic and acidic residues" evidence="1">
    <location>
        <begin position="161"/>
        <end position="173"/>
    </location>
</feature>
<organism evidence="3 5">
    <name type="scientific">Anisodus tanguticus</name>
    <dbReference type="NCBI Taxonomy" id="243964"/>
    <lineage>
        <taxon>Eukaryota</taxon>
        <taxon>Viridiplantae</taxon>
        <taxon>Streptophyta</taxon>
        <taxon>Embryophyta</taxon>
        <taxon>Tracheophyta</taxon>
        <taxon>Spermatophyta</taxon>
        <taxon>Magnoliopsida</taxon>
        <taxon>eudicotyledons</taxon>
        <taxon>Gunneridae</taxon>
        <taxon>Pentapetalae</taxon>
        <taxon>asterids</taxon>
        <taxon>lamiids</taxon>
        <taxon>Solanales</taxon>
        <taxon>Solanaceae</taxon>
        <taxon>Solanoideae</taxon>
        <taxon>Hyoscyameae</taxon>
        <taxon>Anisodus</taxon>
    </lineage>
</organism>
<keyword evidence="2" id="KW-0472">Membrane</keyword>
<accession>A0AAE1QMZ5</accession>
<evidence type="ECO:0000256" key="1">
    <source>
        <dbReference type="SAM" id="MobiDB-lite"/>
    </source>
</evidence>
<proteinExistence type="predicted"/>
<evidence type="ECO:0000313" key="3">
    <source>
        <dbReference type="EMBL" id="KAK4336576.1"/>
    </source>
</evidence>
<dbReference type="Proteomes" id="UP001291623">
    <property type="component" value="Unassembled WGS sequence"/>
</dbReference>
<protein>
    <submittedName>
        <fullName evidence="3">Uncharacterized protein</fullName>
    </submittedName>
</protein>
<dbReference type="EMBL" id="JAVYJV010000116">
    <property type="protein sequence ID" value="KAK4336576.1"/>
    <property type="molecule type" value="Genomic_DNA"/>
</dbReference>
<keyword evidence="5" id="KW-1185">Reference proteome</keyword>
<dbReference type="EMBL" id="JAVYJV010000004">
    <property type="protein sequence ID" value="KAK4372698.1"/>
    <property type="molecule type" value="Genomic_DNA"/>
</dbReference>
<comment type="caution">
    <text evidence="3">The sequence shown here is derived from an EMBL/GenBank/DDBJ whole genome shotgun (WGS) entry which is preliminary data.</text>
</comment>
<evidence type="ECO:0000313" key="5">
    <source>
        <dbReference type="Proteomes" id="UP001291623"/>
    </source>
</evidence>
<feature type="transmembrane region" description="Helical" evidence="2">
    <location>
        <begin position="6"/>
        <end position="26"/>
    </location>
</feature>
<evidence type="ECO:0000256" key="2">
    <source>
        <dbReference type="SAM" id="Phobius"/>
    </source>
</evidence>
<keyword evidence="2" id="KW-1133">Transmembrane helix</keyword>